<dbReference type="Pfam" id="PF00654">
    <property type="entry name" value="Voltage_CLC"/>
    <property type="match status" value="1"/>
</dbReference>
<gene>
    <name evidence="6" type="ORF">WMO45_05050</name>
</gene>
<comment type="subcellular location">
    <subcellularLocation>
        <location evidence="1">Membrane</location>
        <topology evidence="1">Multi-pass membrane protein</topology>
    </subcellularLocation>
</comment>
<name>A0ABV1EMR6_9FIRM</name>
<protein>
    <submittedName>
        <fullName evidence="6">Chloride channel protein</fullName>
    </submittedName>
</protein>
<evidence type="ECO:0000313" key="6">
    <source>
        <dbReference type="EMBL" id="MEQ2455882.1"/>
    </source>
</evidence>
<keyword evidence="3 5" id="KW-1133">Transmembrane helix</keyword>
<feature type="transmembrane region" description="Helical" evidence="5">
    <location>
        <begin position="182"/>
        <end position="202"/>
    </location>
</feature>
<keyword evidence="2 5" id="KW-0812">Transmembrane</keyword>
<feature type="transmembrane region" description="Helical" evidence="5">
    <location>
        <begin position="390"/>
        <end position="413"/>
    </location>
</feature>
<feature type="transmembrane region" description="Helical" evidence="5">
    <location>
        <begin position="21"/>
        <end position="46"/>
    </location>
</feature>
<dbReference type="RefSeq" id="WP_349139634.1">
    <property type="nucleotide sequence ID" value="NZ_JBBMFT010000002.1"/>
</dbReference>
<dbReference type="InterPro" id="IPR001807">
    <property type="entry name" value="ClC"/>
</dbReference>
<dbReference type="SUPFAM" id="SSF81340">
    <property type="entry name" value="Clc chloride channel"/>
    <property type="match status" value="1"/>
</dbReference>
<reference evidence="6 7" key="1">
    <citation type="submission" date="2024-03" db="EMBL/GenBank/DDBJ databases">
        <title>Human intestinal bacterial collection.</title>
        <authorList>
            <person name="Pauvert C."/>
            <person name="Hitch T.C.A."/>
            <person name="Clavel T."/>
        </authorList>
    </citation>
    <scope>NUCLEOTIDE SEQUENCE [LARGE SCALE GENOMIC DNA]</scope>
    <source>
        <strain evidence="6 7">CLA-AP-H34</strain>
    </source>
</reference>
<feature type="transmembrane region" description="Helical" evidence="5">
    <location>
        <begin position="356"/>
        <end position="378"/>
    </location>
</feature>
<proteinExistence type="predicted"/>
<feature type="transmembrane region" description="Helical" evidence="5">
    <location>
        <begin position="222"/>
        <end position="243"/>
    </location>
</feature>
<dbReference type="PANTHER" id="PTHR43427">
    <property type="entry name" value="CHLORIDE CHANNEL PROTEIN CLC-E"/>
    <property type="match status" value="1"/>
</dbReference>
<dbReference type="EMBL" id="JBBMFT010000002">
    <property type="protein sequence ID" value="MEQ2455882.1"/>
    <property type="molecule type" value="Genomic_DNA"/>
</dbReference>
<feature type="transmembrane region" description="Helical" evidence="5">
    <location>
        <begin position="58"/>
        <end position="77"/>
    </location>
</feature>
<evidence type="ECO:0000256" key="4">
    <source>
        <dbReference type="ARBA" id="ARBA00023136"/>
    </source>
</evidence>
<dbReference type="Proteomes" id="UP001440599">
    <property type="component" value="Unassembled WGS sequence"/>
</dbReference>
<evidence type="ECO:0000256" key="1">
    <source>
        <dbReference type="ARBA" id="ARBA00004141"/>
    </source>
</evidence>
<feature type="transmembrane region" description="Helical" evidence="5">
    <location>
        <begin position="98"/>
        <end position="117"/>
    </location>
</feature>
<dbReference type="Gene3D" id="1.10.3080.10">
    <property type="entry name" value="Clc chloride channel"/>
    <property type="match status" value="1"/>
</dbReference>
<dbReference type="InterPro" id="IPR050368">
    <property type="entry name" value="ClC-type_chloride_channel"/>
</dbReference>
<dbReference type="InterPro" id="IPR014743">
    <property type="entry name" value="Cl-channel_core"/>
</dbReference>
<keyword evidence="4 5" id="KW-0472">Membrane</keyword>
<dbReference type="PANTHER" id="PTHR43427:SF12">
    <property type="entry name" value="CHLORIDE TRANSPORTER"/>
    <property type="match status" value="1"/>
</dbReference>
<feature type="transmembrane region" description="Helical" evidence="5">
    <location>
        <begin position="264"/>
        <end position="282"/>
    </location>
</feature>
<feature type="transmembrane region" description="Helical" evidence="5">
    <location>
        <begin position="150"/>
        <end position="170"/>
    </location>
</feature>
<evidence type="ECO:0000256" key="2">
    <source>
        <dbReference type="ARBA" id="ARBA00022692"/>
    </source>
</evidence>
<evidence type="ECO:0000256" key="5">
    <source>
        <dbReference type="SAM" id="Phobius"/>
    </source>
</evidence>
<evidence type="ECO:0000256" key="3">
    <source>
        <dbReference type="ARBA" id="ARBA00022989"/>
    </source>
</evidence>
<keyword evidence="7" id="KW-1185">Reference proteome</keyword>
<evidence type="ECO:0000313" key="7">
    <source>
        <dbReference type="Proteomes" id="UP001440599"/>
    </source>
</evidence>
<comment type="caution">
    <text evidence="6">The sequence shown here is derived from an EMBL/GenBank/DDBJ whole genome shotgun (WGS) entry which is preliminary data.</text>
</comment>
<feature type="transmembrane region" description="Helical" evidence="5">
    <location>
        <begin position="329"/>
        <end position="349"/>
    </location>
</feature>
<accession>A0ABV1EMR6</accession>
<organism evidence="6 7">
    <name type="scientific">Flavonifractor hominis</name>
    <dbReference type="NCBI Taxonomy" id="3133178"/>
    <lineage>
        <taxon>Bacteria</taxon>
        <taxon>Bacillati</taxon>
        <taxon>Bacillota</taxon>
        <taxon>Clostridia</taxon>
        <taxon>Eubacteriales</taxon>
        <taxon>Oscillospiraceae</taxon>
        <taxon>Flavonifractor</taxon>
    </lineage>
</organism>
<sequence>MNGVLKDRDTLRHWLEQPGTFIKWLIFAGISGVLCGGVSTGFYYAFSAVTDLRQAHPWLLWLLPAGGAAIVLLYRVCGMEKDRGTNFVLVAVREDQPLRLRTAPLVFLSTIITHLVGGSSGREGAILQIGGSISSKLGRWMHLDDKDRRIITMCGMSAAFSALFGTPLTAAMFSMEVTSVGVLYYAAIVPCVLSSIVGLWVAKSLGVPATAFSLQGVPNLNVLTLVQVIGMGVLFALLSILFCRMMHAAPKLYERFLPRPVIRAAVGGALVVALTFLVWLWAPGSYDYNGAGEAVIHAAVEGQARPEAFLLKMLFTTITLGAGFKGGEIVPVFFTGSTFGCTVAPLLGLHPSFGAGLGMVSVFCGVTNCPLTSLLLALELFAGDSYGMFTGQSLCLFAVCIAVSYMLSGYYGLYSEQKIVYSKFRAEYIDQKANEARRESGRDERNADRT</sequence>